<comment type="caution">
    <text evidence="2">The sequence shown here is derived from an EMBL/GenBank/DDBJ whole genome shotgun (WGS) entry which is preliminary data.</text>
</comment>
<keyword evidence="3" id="KW-1185">Reference proteome</keyword>
<protein>
    <submittedName>
        <fullName evidence="2">DUF418 domain-containing protein</fullName>
    </submittedName>
</protein>
<organism evidence="2 3">
    <name type="scientific">Cryobacterium lactosi</name>
    <dbReference type="NCBI Taxonomy" id="1259202"/>
    <lineage>
        <taxon>Bacteria</taxon>
        <taxon>Bacillati</taxon>
        <taxon>Actinomycetota</taxon>
        <taxon>Actinomycetes</taxon>
        <taxon>Micrococcales</taxon>
        <taxon>Microbacteriaceae</taxon>
        <taxon>Cryobacterium</taxon>
    </lineage>
</organism>
<evidence type="ECO:0000313" key="3">
    <source>
        <dbReference type="Proteomes" id="UP000298468"/>
    </source>
</evidence>
<proteinExistence type="predicted"/>
<dbReference type="Pfam" id="PF04235">
    <property type="entry name" value="DUF418"/>
    <property type="match status" value="1"/>
</dbReference>
<accession>A0A4R9BQ11</accession>
<name>A0A4R9BQ11_9MICO</name>
<sequence length="43" mass="5516">MPLQWLASWWWLRRFRFGPAEWVWRTVTWWTPQPLRGERFAAR</sequence>
<dbReference type="AlphaFoldDB" id="A0A4R9BQ11"/>
<dbReference type="OrthoDB" id="9807744at2"/>
<dbReference type="RefSeq" id="WP_134641110.1">
    <property type="nucleotide sequence ID" value="NZ_SOHM01000029.1"/>
</dbReference>
<evidence type="ECO:0000259" key="1">
    <source>
        <dbReference type="Pfam" id="PF04235"/>
    </source>
</evidence>
<evidence type="ECO:0000313" key="2">
    <source>
        <dbReference type="EMBL" id="TFD88565.1"/>
    </source>
</evidence>
<dbReference type="EMBL" id="SOHM01000029">
    <property type="protein sequence ID" value="TFD88565.1"/>
    <property type="molecule type" value="Genomic_DNA"/>
</dbReference>
<feature type="domain" description="DUF418" evidence="1">
    <location>
        <begin position="3"/>
        <end position="30"/>
    </location>
</feature>
<dbReference type="Proteomes" id="UP000298468">
    <property type="component" value="Unassembled WGS sequence"/>
</dbReference>
<reference evidence="2 3" key="1">
    <citation type="submission" date="2019-03" db="EMBL/GenBank/DDBJ databases">
        <title>Genomics of glacier-inhabiting Cryobacterium strains.</title>
        <authorList>
            <person name="Liu Q."/>
            <person name="Xin Y.-H."/>
        </authorList>
    </citation>
    <scope>NUCLEOTIDE SEQUENCE [LARGE SCALE GENOMIC DNA]</scope>
    <source>
        <strain evidence="2 3">Sr59</strain>
    </source>
</reference>
<gene>
    <name evidence="2" type="ORF">E3T61_12095</name>
</gene>
<dbReference type="InterPro" id="IPR007349">
    <property type="entry name" value="DUF418"/>
</dbReference>